<organism evidence="9">
    <name type="scientific">Gambierdiscus polynesiensis</name>
    <dbReference type="NCBI Taxonomy" id="439318"/>
    <lineage>
        <taxon>Eukaryota</taxon>
        <taxon>Sar</taxon>
        <taxon>Alveolata</taxon>
        <taxon>Dinophyceae</taxon>
        <taxon>Gonyaulacales</taxon>
        <taxon>Pyrocystaceae</taxon>
        <taxon>Gambierdiscus</taxon>
    </lineage>
</organism>
<feature type="binding site" evidence="7">
    <location>
        <position position="135"/>
    </location>
    <ligand>
        <name>FMN</name>
        <dbReference type="ChEBI" id="CHEBI:58210"/>
    </ligand>
</feature>
<keyword evidence="2 7" id="KW-0285">Flavoprotein</keyword>
<feature type="binding site" evidence="7">
    <location>
        <position position="258"/>
    </location>
    <ligand>
        <name>FMN</name>
        <dbReference type="ChEBI" id="CHEBI:58210"/>
    </ligand>
</feature>
<dbReference type="GO" id="GO:0010181">
    <property type="term" value="F:FMN binding"/>
    <property type="evidence" value="ECO:0007669"/>
    <property type="project" value="InterPro"/>
</dbReference>
<feature type="binding site" evidence="7">
    <location>
        <position position="172"/>
    </location>
    <ligand>
        <name>glyoxylate</name>
        <dbReference type="ChEBI" id="CHEBI:36655"/>
    </ligand>
</feature>
<feature type="binding site" evidence="7">
    <location>
        <position position="261"/>
    </location>
    <ligand>
        <name>glyoxylate</name>
        <dbReference type="ChEBI" id="CHEBI:36655"/>
    </ligand>
</feature>
<evidence type="ECO:0000256" key="2">
    <source>
        <dbReference type="ARBA" id="ARBA00022630"/>
    </source>
</evidence>
<accession>A0A6M5KEI3</accession>
<dbReference type="PANTHER" id="PTHR10578:SF107">
    <property type="entry name" value="2-HYDROXYACID OXIDASE 1"/>
    <property type="match status" value="1"/>
</dbReference>
<evidence type="ECO:0000256" key="7">
    <source>
        <dbReference type="PIRSR" id="PIRSR000138-2"/>
    </source>
</evidence>
<dbReference type="InterPro" id="IPR037396">
    <property type="entry name" value="FMN_HAD"/>
</dbReference>
<feature type="binding site" evidence="7">
    <location>
        <position position="234"/>
    </location>
    <ligand>
        <name>FMN</name>
        <dbReference type="ChEBI" id="CHEBI:58210"/>
    </ligand>
</feature>
<name>A0A6M5KEI3_9DINO</name>
<feature type="binding site" evidence="7">
    <location>
        <position position="30"/>
    </location>
    <ligand>
        <name>glyoxylate</name>
        <dbReference type="ChEBI" id="CHEBI:36655"/>
    </ligand>
</feature>
<dbReference type="PIRSF" id="PIRSF000138">
    <property type="entry name" value="Al-hdrx_acd_dh"/>
    <property type="match status" value="1"/>
</dbReference>
<dbReference type="GO" id="GO:0005737">
    <property type="term" value="C:cytoplasm"/>
    <property type="evidence" value="ECO:0007669"/>
    <property type="project" value="UniProtKB-ARBA"/>
</dbReference>
<evidence type="ECO:0000256" key="3">
    <source>
        <dbReference type="ARBA" id="ARBA00022643"/>
    </source>
</evidence>
<evidence type="ECO:0000256" key="5">
    <source>
        <dbReference type="ARBA" id="ARBA00024042"/>
    </source>
</evidence>
<comment type="cofactor">
    <cofactor evidence="1">
        <name>FMN</name>
        <dbReference type="ChEBI" id="CHEBI:58210"/>
    </cofactor>
</comment>
<dbReference type="Pfam" id="PF01070">
    <property type="entry name" value="FMN_dh"/>
    <property type="match status" value="1"/>
</dbReference>
<dbReference type="InterPro" id="IPR000262">
    <property type="entry name" value="FMN-dep_DH"/>
</dbReference>
<dbReference type="FunFam" id="3.20.20.70:FF:000056">
    <property type="entry name" value="hydroxyacid oxidase 2"/>
    <property type="match status" value="1"/>
</dbReference>
<feature type="binding site" evidence="7">
    <location>
        <position position="256"/>
    </location>
    <ligand>
        <name>FMN</name>
        <dbReference type="ChEBI" id="CHEBI:58210"/>
    </ligand>
</feature>
<feature type="domain" description="FMN hydroxy acid dehydrogenase" evidence="8">
    <location>
        <begin position="4"/>
        <end position="363"/>
    </location>
</feature>
<protein>
    <submittedName>
        <fullName evidence="9">Peroxisomal 2-hydroxy acid oxidase</fullName>
    </submittedName>
</protein>
<evidence type="ECO:0000259" key="8">
    <source>
        <dbReference type="PROSITE" id="PS51349"/>
    </source>
</evidence>
<dbReference type="SUPFAM" id="SSF51395">
    <property type="entry name" value="FMN-linked oxidoreductases"/>
    <property type="match status" value="1"/>
</dbReference>
<evidence type="ECO:0000313" key="9">
    <source>
        <dbReference type="EMBL" id="QJU71808.1"/>
    </source>
</evidence>
<dbReference type="GO" id="GO:0016491">
    <property type="term" value="F:oxidoreductase activity"/>
    <property type="evidence" value="ECO:0007669"/>
    <property type="project" value="UniProtKB-KW"/>
</dbReference>
<keyword evidence="4" id="KW-0560">Oxidoreductase</keyword>
<dbReference type="PROSITE" id="PS51349">
    <property type="entry name" value="FMN_HYDROXY_ACID_DH_2"/>
    <property type="match status" value="1"/>
</dbReference>
<dbReference type="EMBL" id="MT165617">
    <property type="protein sequence ID" value="QJU71808.1"/>
    <property type="molecule type" value="mRNA"/>
</dbReference>
<reference evidence="9" key="1">
    <citation type="journal article" date="2020" name="PLoS ONE">
        <title>Transcriptomic analysis of polyketide synthases in a highly ciguatoxic dinoflagellate, Gambierdiscus polynesiensis and low toxicity Gambierdiscus pacificus, from French Polynesia.</title>
        <authorList>
            <person name="Van Dolah F.M."/>
            <person name="Morey J.S."/>
            <person name="Milne S."/>
            <person name="Ung A."/>
            <person name="Anderson P.E."/>
            <person name="Chinain M."/>
        </authorList>
    </citation>
    <scope>NUCLEOTIDE SEQUENCE</scope>
</reference>
<feature type="binding site" evidence="7">
    <location>
        <position position="137"/>
    </location>
    <ligand>
        <name>glyoxylate</name>
        <dbReference type="ChEBI" id="CHEBI:36655"/>
    </ligand>
</feature>
<dbReference type="CDD" id="cd02809">
    <property type="entry name" value="alpha_hydroxyacid_oxid_FMN"/>
    <property type="match status" value="1"/>
</dbReference>
<evidence type="ECO:0000256" key="6">
    <source>
        <dbReference type="PIRSR" id="PIRSR000138-1"/>
    </source>
</evidence>
<dbReference type="InterPro" id="IPR008259">
    <property type="entry name" value="FMN_hydac_DH_AS"/>
</dbReference>
<dbReference type="InterPro" id="IPR013785">
    <property type="entry name" value="Aldolase_TIM"/>
</dbReference>
<keyword evidence="3 7" id="KW-0288">FMN</keyword>
<feature type="binding site" evidence="7">
    <location>
        <position position="163"/>
    </location>
    <ligand>
        <name>FMN</name>
        <dbReference type="ChEBI" id="CHEBI:58210"/>
    </ligand>
</feature>
<evidence type="ECO:0000256" key="4">
    <source>
        <dbReference type="ARBA" id="ARBA00023002"/>
    </source>
</evidence>
<feature type="binding site" evidence="7">
    <location>
        <begin position="85"/>
        <end position="87"/>
    </location>
    <ligand>
        <name>FMN</name>
        <dbReference type="ChEBI" id="CHEBI:58210"/>
    </ligand>
</feature>
<dbReference type="PROSITE" id="PS00557">
    <property type="entry name" value="FMN_HYDROXY_ACID_DH_1"/>
    <property type="match status" value="1"/>
</dbReference>
<dbReference type="PANTHER" id="PTHR10578">
    <property type="entry name" value="S -2-HYDROXY-ACID OXIDASE-RELATED"/>
    <property type="match status" value="1"/>
</dbReference>
<proteinExistence type="evidence at transcript level"/>
<dbReference type="InterPro" id="IPR012133">
    <property type="entry name" value="Alpha-hydoxy_acid_DH_FMN"/>
</dbReference>
<feature type="binding site" evidence="7">
    <location>
        <begin position="312"/>
        <end position="313"/>
    </location>
    <ligand>
        <name>FMN</name>
        <dbReference type="ChEBI" id="CHEBI:58210"/>
    </ligand>
</feature>
<sequence>MELPTGEVVCNLRDFEAIAKKKMDAVDYDYYAAGGEDELTLQRNKETWQHIVIWPRFLVDCSHIEMNTQLRSLGLDLSMPVLVPPMAMQKLAHPDGEVALARAAHAAGLPYCFTQQATTKFETVCEQAPGPKLFQMYIFEDRALSEGLLRRAEACGVKAIVITVDSPVLGRRERDLRNKFTPASRGVALVNYVARTSNGSQDAVKARTSGRDAGFSWSDLAWAKQATRLPIILKGIVHPADAALAVEHGVAAVWVSNHGGRQLDGGPATAVALPLVASAVRGRVPLIVDGGVARGADVLRALALGASAACVGRPLLWALAAGGEQGAGLALAMLREELRTAMALSGVVSVHKVARGLVQLPGEPSLHSSL</sequence>
<dbReference type="Gene3D" id="3.20.20.70">
    <property type="entry name" value="Aldolase class I"/>
    <property type="match status" value="1"/>
</dbReference>
<evidence type="ECO:0000256" key="1">
    <source>
        <dbReference type="ARBA" id="ARBA00001917"/>
    </source>
</evidence>
<dbReference type="AlphaFoldDB" id="A0A6M5KEI3"/>
<feature type="active site" description="Proton acceptor" evidence="6">
    <location>
        <position position="258"/>
    </location>
</feature>
<comment type="similarity">
    <text evidence="5">Belongs to the FMN-dependent alpha-hydroxy acid dehydrogenase family.</text>
</comment>